<accession>A0ABR2ZKR2</accession>
<evidence type="ECO:0000256" key="1">
    <source>
        <dbReference type="SAM" id="MobiDB-lite"/>
    </source>
</evidence>
<gene>
    <name evidence="2" type="ORF">AAF712_010880</name>
</gene>
<name>A0ABR2ZKR2_9AGAR</name>
<evidence type="ECO:0000313" key="2">
    <source>
        <dbReference type="EMBL" id="KAL0062250.1"/>
    </source>
</evidence>
<feature type="compositionally biased region" description="Polar residues" evidence="1">
    <location>
        <begin position="1"/>
        <end position="11"/>
    </location>
</feature>
<proteinExistence type="predicted"/>
<comment type="caution">
    <text evidence="2">The sequence shown here is derived from an EMBL/GenBank/DDBJ whole genome shotgun (WGS) entry which is preliminary data.</text>
</comment>
<reference evidence="2 3" key="1">
    <citation type="submission" date="2024-05" db="EMBL/GenBank/DDBJ databases">
        <title>A draft genome resource for the thread blight pathogen Marasmius tenuissimus strain MS-2.</title>
        <authorList>
            <person name="Yulfo-Soto G.E."/>
            <person name="Baruah I.K."/>
            <person name="Amoako-Attah I."/>
            <person name="Bukari Y."/>
            <person name="Meinhardt L.W."/>
            <person name="Bailey B.A."/>
            <person name="Cohen S.P."/>
        </authorList>
    </citation>
    <scope>NUCLEOTIDE SEQUENCE [LARGE SCALE GENOMIC DNA]</scope>
    <source>
        <strain evidence="2 3">MS-2</strain>
    </source>
</reference>
<feature type="compositionally biased region" description="Low complexity" evidence="1">
    <location>
        <begin position="51"/>
        <end position="75"/>
    </location>
</feature>
<sequence length="541" mass="59331">MPEQPRGTNTNRGRDQNVNNGGGGSHVNNNHGGRMVVKIYTCDHGHRGENPSSTSRRSSALPSTASSHTTPHSSPNRPHDPSSAPLSETESLPQPELSGDNCTERSHSELYESLLLSYKLGFPRWMPSPHCASDGTYYTPEIGDVGFFKSHGLPFDTLFNITQPPSSPANRDGIPDGIDPPCRLEPRDVIEEGFHSSPTALSRPEGAISRQDMTPISRLCSPIRRFFSNATIHSVFTFHLSNKEGALLMLPHGSTSRDLKNNRKLIDRAQRYWRQWYDFADRQVYLDDCQALYLITGVGRCTTWAIAAWDSITSHARDDLGLLKLTVDGTICKWAFPPSRCSTRTSRPPASNNSQSHQETVFIRGFRIDRFKRSTHSRPTGPSRQLPGVEKDGNNDGDSNSGGNDPRDPPCSGDSSSDPSSLTHPTSSGGGHSGASNPESDSLYPPGDRTAHTLELNLNLYGDEDDSNSSQVTHPCGVINKFAFALVSCLKPALLESGCAAFSHDDDWINIIQESDEKFPPEAEIIRRICSSFKFTIEGGE</sequence>
<feature type="compositionally biased region" description="Low complexity" evidence="1">
    <location>
        <begin position="396"/>
        <end position="427"/>
    </location>
</feature>
<feature type="region of interest" description="Disordered" evidence="1">
    <location>
        <begin position="1"/>
        <end position="105"/>
    </location>
</feature>
<feature type="region of interest" description="Disordered" evidence="1">
    <location>
        <begin position="373"/>
        <end position="449"/>
    </location>
</feature>
<evidence type="ECO:0000313" key="3">
    <source>
        <dbReference type="Proteomes" id="UP001437256"/>
    </source>
</evidence>
<feature type="region of interest" description="Disordered" evidence="1">
    <location>
        <begin position="340"/>
        <end position="359"/>
    </location>
</feature>
<organism evidence="2 3">
    <name type="scientific">Marasmius tenuissimus</name>
    <dbReference type="NCBI Taxonomy" id="585030"/>
    <lineage>
        <taxon>Eukaryota</taxon>
        <taxon>Fungi</taxon>
        <taxon>Dikarya</taxon>
        <taxon>Basidiomycota</taxon>
        <taxon>Agaricomycotina</taxon>
        <taxon>Agaricomycetes</taxon>
        <taxon>Agaricomycetidae</taxon>
        <taxon>Agaricales</taxon>
        <taxon>Marasmiineae</taxon>
        <taxon>Marasmiaceae</taxon>
        <taxon>Marasmius</taxon>
    </lineage>
</organism>
<protein>
    <submittedName>
        <fullName evidence="2">Uncharacterized protein</fullName>
    </submittedName>
</protein>
<keyword evidence="3" id="KW-1185">Reference proteome</keyword>
<dbReference type="EMBL" id="JBBXMP010000110">
    <property type="protein sequence ID" value="KAL0062250.1"/>
    <property type="molecule type" value="Genomic_DNA"/>
</dbReference>
<dbReference type="Proteomes" id="UP001437256">
    <property type="component" value="Unassembled WGS sequence"/>
</dbReference>